<organism evidence="1 2">
    <name type="scientific">Phocaeicola massiliensis B84634 = Timone 84634 = DSM 17679 = JCM 13223</name>
    <dbReference type="NCBI Taxonomy" id="1121098"/>
    <lineage>
        <taxon>Bacteria</taxon>
        <taxon>Pseudomonadati</taxon>
        <taxon>Bacteroidota</taxon>
        <taxon>Bacteroidia</taxon>
        <taxon>Bacteroidales</taxon>
        <taxon>Bacteroidaceae</taxon>
        <taxon>Phocaeicola</taxon>
    </lineage>
</organism>
<evidence type="ECO:0000313" key="1">
    <source>
        <dbReference type="EMBL" id="EOA54685.1"/>
    </source>
</evidence>
<evidence type="ECO:0008006" key="3">
    <source>
        <dbReference type="Google" id="ProtNLM"/>
    </source>
</evidence>
<protein>
    <recommendedName>
        <fullName evidence="3">DUF4248 domain-containing protein</fullName>
    </recommendedName>
</protein>
<dbReference type="OrthoDB" id="1094633at2"/>
<comment type="caution">
    <text evidence="1">The sequence shown here is derived from an EMBL/GenBank/DDBJ whole genome shotgun (WGS) entry which is preliminary data.</text>
</comment>
<accession>U6RDW1</accession>
<dbReference type="Proteomes" id="UP000017831">
    <property type="component" value="Unassembled WGS sequence"/>
</dbReference>
<evidence type="ECO:0000313" key="2">
    <source>
        <dbReference type="Proteomes" id="UP000017831"/>
    </source>
</evidence>
<reference evidence="1 2" key="1">
    <citation type="submission" date="2013-04" db="EMBL/GenBank/DDBJ databases">
        <title>The Genome Sequence of Bacteroides massiliensis DSM 17679.</title>
        <authorList>
            <consortium name="The Broad Institute Genomics Platform"/>
            <person name="Earl A."/>
            <person name="Ward D."/>
            <person name="Feldgarden M."/>
            <person name="Gevers D."/>
            <person name="Martens E."/>
            <person name="Fenner L."/>
            <person name="Roux V."/>
            <person name="Mallet M.N."/>
            <person name="Raoult D."/>
            <person name="Walker B."/>
            <person name="Young S."/>
            <person name="Zeng Q."/>
            <person name="Gargeya S."/>
            <person name="Fitzgerald M."/>
            <person name="Haas B."/>
            <person name="Abouelleil A."/>
            <person name="Allen A.W."/>
            <person name="Alvarado L."/>
            <person name="Arachchi H.M."/>
            <person name="Berlin A.M."/>
            <person name="Chapman S.B."/>
            <person name="Gainer-Dewar J."/>
            <person name="Goldberg J."/>
            <person name="Griggs A."/>
            <person name="Gujja S."/>
            <person name="Hansen M."/>
            <person name="Howarth C."/>
            <person name="Imamovic A."/>
            <person name="Ireland A."/>
            <person name="Larimer J."/>
            <person name="McCowan C."/>
            <person name="Murphy C."/>
            <person name="Pearson M."/>
            <person name="Poon T.W."/>
            <person name="Priest M."/>
            <person name="Roberts A."/>
            <person name="Saif S."/>
            <person name="Shea T."/>
            <person name="Sisk P."/>
            <person name="Sykes S."/>
            <person name="Wortman J."/>
            <person name="Nusbaum C."/>
            <person name="Birren B."/>
        </authorList>
    </citation>
    <scope>NUCLEOTIDE SEQUENCE [LARGE SCALE GENOMIC DNA]</scope>
    <source>
        <strain evidence="2">B84634 / Timone 84634 / DSM 17679 / JCM 13223</strain>
    </source>
</reference>
<dbReference type="AlphaFoldDB" id="U6RDW1"/>
<dbReference type="Pfam" id="PF14053">
    <property type="entry name" value="DUF4248"/>
    <property type="match status" value="1"/>
</dbReference>
<dbReference type="EMBL" id="AQHY01000025">
    <property type="protein sequence ID" value="EOA54685.1"/>
    <property type="molecule type" value="Genomic_DNA"/>
</dbReference>
<gene>
    <name evidence="1" type="ORF">HMPREF1534_02078</name>
</gene>
<dbReference type="HOGENOM" id="CLU_152545_2_0_10"/>
<dbReference type="GeneID" id="60061973"/>
<dbReference type="InterPro" id="IPR025342">
    <property type="entry name" value="DUF4248"/>
</dbReference>
<dbReference type="RefSeq" id="WP_005940567.1">
    <property type="nucleotide sequence ID" value="NZ_KB890342.1"/>
</dbReference>
<dbReference type="PATRIC" id="fig|1121098.3.peg.2112"/>
<name>U6RDW1_9BACT</name>
<proteinExistence type="predicted"/>
<sequence length="79" mass="9364">MNQREDEREGWPVKPYYKRDLAVAYAPDITPVAALNRLSSWVHHHKVLYRALADSGYTDRQRMFNSVQVELIFRYLGRP</sequence>
<dbReference type="eggNOG" id="ENOG50320JJ">
    <property type="taxonomic scope" value="Bacteria"/>
</dbReference>
<keyword evidence="2" id="KW-1185">Reference proteome</keyword>